<feature type="region of interest" description="Disordered" evidence="4">
    <location>
        <begin position="393"/>
        <end position="560"/>
    </location>
</feature>
<dbReference type="SMART" id="SM00249">
    <property type="entry name" value="PHD"/>
    <property type="match status" value="2"/>
</dbReference>
<evidence type="ECO:0000256" key="3">
    <source>
        <dbReference type="ARBA" id="ARBA00022833"/>
    </source>
</evidence>
<dbReference type="AlphaFoldDB" id="A0A8H7QN03"/>
<dbReference type="GO" id="GO:0008270">
    <property type="term" value="F:zinc ion binding"/>
    <property type="evidence" value="ECO:0007669"/>
    <property type="project" value="UniProtKB-KW"/>
</dbReference>
<dbReference type="InterPro" id="IPR001965">
    <property type="entry name" value="Znf_PHD"/>
</dbReference>
<dbReference type="Proteomes" id="UP000650833">
    <property type="component" value="Unassembled WGS sequence"/>
</dbReference>
<reference evidence="6" key="1">
    <citation type="submission" date="2020-12" db="EMBL/GenBank/DDBJ databases">
        <title>Metabolic potential, ecology and presence of endohyphal bacteria is reflected in genomic diversity of Mucoromycotina.</title>
        <authorList>
            <person name="Muszewska A."/>
            <person name="Okrasinska A."/>
            <person name="Steczkiewicz K."/>
            <person name="Drgas O."/>
            <person name="Orlowska M."/>
            <person name="Perlinska-Lenart U."/>
            <person name="Aleksandrzak-Piekarczyk T."/>
            <person name="Szatraj K."/>
            <person name="Zielenkiewicz U."/>
            <person name="Pilsyk S."/>
            <person name="Malc E."/>
            <person name="Mieczkowski P."/>
            <person name="Kruszewska J.S."/>
            <person name="Biernat P."/>
            <person name="Pawlowska J."/>
        </authorList>
    </citation>
    <scope>NUCLEOTIDE SEQUENCE</scope>
    <source>
        <strain evidence="6">CBS 226.32</strain>
    </source>
</reference>
<keyword evidence="3" id="KW-0862">Zinc</keyword>
<evidence type="ECO:0000259" key="5">
    <source>
        <dbReference type="SMART" id="SM00249"/>
    </source>
</evidence>
<accession>A0A8H7QN03</accession>
<dbReference type="EMBL" id="JAEPRC010000575">
    <property type="protein sequence ID" value="KAG2194610.1"/>
    <property type="molecule type" value="Genomic_DNA"/>
</dbReference>
<feature type="domain" description="Zinc finger PHD-type" evidence="5">
    <location>
        <begin position="700"/>
        <end position="750"/>
    </location>
</feature>
<protein>
    <recommendedName>
        <fullName evidence="5">Zinc finger PHD-type domain-containing protein</fullName>
    </recommendedName>
</protein>
<organism evidence="6 7">
    <name type="scientific">Mucor plumbeus</name>
    <dbReference type="NCBI Taxonomy" id="97098"/>
    <lineage>
        <taxon>Eukaryota</taxon>
        <taxon>Fungi</taxon>
        <taxon>Fungi incertae sedis</taxon>
        <taxon>Mucoromycota</taxon>
        <taxon>Mucoromycotina</taxon>
        <taxon>Mucoromycetes</taxon>
        <taxon>Mucorales</taxon>
        <taxon>Mucorineae</taxon>
        <taxon>Mucoraceae</taxon>
        <taxon>Mucor</taxon>
    </lineage>
</organism>
<evidence type="ECO:0000313" key="7">
    <source>
        <dbReference type="Proteomes" id="UP000650833"/>
    </source>
</evidence>
<evidence type="ECO:0000256" key="1">
    <source>
        <dbReference type="ARBA" id="ARBA00022723"/>
    </source>
</evidence>
<evidence type="ECO:0000313" key="6">
    <source>
        <dbReference type="EMBL" id="KAG2194610.1"/>
    </source>
</evidence>
<comment type="caution">
    <text evidence="6">The sequence shown here is derived from an EMBL/GenBank/DDBJ whole genome shotgun (WGS) entry which is preliminary data.</text>
</comment>
<name>A0A8H7QN03_9FUNG</name>
<dbReference type="Gene3D" id="3.30.40.10">
    <property type="entry name" value="Zinc/RING finger domain, C3HC4 (zinc finger)"/>
    <property type="match status" value="1"/>
</dbReference>
<dbReference type="InterPro" id="IPR013083">
    <property type="entry name" value="Znf_RING/FYVE/PHD"/>
</dbReference>
<keyword evidence="1" id="KW-0479">Metal-binding</keyword>
<dbReference type="OrthoDB" id="2209589at2759"/>
<feature type="compositionally biased region" description="Acidic residues" evidence="4">
    <location>
        <begin position="429"/>
        <end position="444"/>
    </location>
</feature>
<sequence length="1016" mass="115292">MNVFKTTTNSKTYSDNSNPILKSTVEFDQEKPFVYLGEIYHDIQQYSHFEECYFLYKNLPPLVLYSNIMSQRQTQTSTDVGKNSSIIETTQTAAIISTKASPVTYTIAQSPQNNIVALSHMSPSPSPIYNRVASDQETHMAYQTRVGAVPSFAPKNQSLRNIHMGTTTLALKLEPSIPSKISHSQNPYNISVFSGPHYQPEKYAIKTSTDLRNQFLLPEQFPTTNNASGFRNILPSVDHYFQNALKDGSYFKSYSDYNAEDPENFRHAFGVKNDESSLGIDIIRMQIESTQLNQKQDSPPEITLLEPSQEQQQQERQIIQANQQSTPLTQVKNEEQDVTYQLQQKPMVQVDQPSTSKAKCIIKKKENHQNERVNQILEAANLLDFSGHIALNTNNEPPKIDKPLNRYGPNTIPRVIPSRRWHRQNSDSTDSETDESSDDDENENEYNVYERESYLERDSKGKEKTSQKPESPSANKPMTQSLKPHRGSIRTAGKTIARLPSASASTSYADEIDSDNDNMSLVASSSPVSSSSHLESNNSSSPSSSLVASSSEDSDSDEPLMKSLEKRLKLEVIEANRLEKPIPTKAVSVTKCRDWGRFLQSWRLKRRPLVCSICLDYVVSSEASSVVYCDSPQCDVLIHRSCFNRKELPILVQKCWLCDKCFFLDTLEQDVRFVVTCALCPNTNGLFCKLSPYLHDIPWTCIFCENEIFAEYGAKLTCSDCEKSFHVTCAQMNGVHVSLKSGKATCPDHSKQDMVAQQLQRSRDYKDWIQLKEAYLLKHFSKTSRMFAIDSWKALAKNPSSFSVGNKDINSLYKKFLHHIESMHYEVEGTTFSQWINYTLAYFNSVYSARDMESYTVSFSAELFSSHKLNWKHYNFQAGVYETTSRFTVIDENKNSRYNESDDEKGTTSRKRIKTEEDLIEIINPSSSLLTPPHLKSPNQICSICQRTKLPPEVCASVGVSENYLKELATTAKRRPPGFTGRGYFWDPRVLIQCSKCLSVLHCGCPETPIKNYPEK</sequence>
<gene>
    <name evidence="6" type="ORF">INT46_009596</name>
</gene>
<feature type="compositionally biased region" description="Polar residues" evidence="4">
    <location>
        <begin position="468"/>
        <end position="482"/>
    </location>
</feature>
<keyword evidence="2" id="KW-0863">Zinc-finger</keyword>
<keyword evidence="7" id="KW-1185">Reference proteome</keyword>
<proteinExistence type="predicted"/>
<evidence type="ECO:0000256" key="4">
    <source>
        <dbReference type="SAM" id="MobiDB-lite"/>
    </source>
</evidence>
<evidence type="ECO:0000256" key="2">
    <source>
        <dbReference type="ARBA" id="ARBA00022771"/>
    </source>
</evidence>
<feature type="domain" description="Zinc finger PHD-type" evidence="5">
    <location>
        <begin position="610"/>
        <end position="662"/>
    </location>
</feature>
<feature type="compositionally biased region" description="Low complexity" evidence="4">
    <location>
        <begin position="520"/>
        <end position="551"/>
    </location>
</feature>
<feature type="compositionally biased region" description="Basic and acidic residues" evidence="4">
    <location>
        <begin position="448"/>
        <end position="467"/>
    </location>
</feature>